<dbReference type="SUPFAM" id="SSF53649">
    <property type="entry name" value="Alkaline phosphatase-like"/>
    <property type="match status" value="1"/>
</dbReference>
<keyword evidence="3" id="KW-1185">Reference proteome</keyword>
<proteinExistence type="predicted"/>
<dbReference type="Proteomes" id="UP001318040">
    <property type="component" value="Chromosome 3"/>
</dbReference>
<evidence type="ECO:0000313" key="4">
    <source>
        <dbReference type="RefSeq" id="XP_032835358.1"/>
    </source>
</evidence>
<evidence type="ECO:0000256" key="1">
    <source>
        <dbReference type="SAM" id="Phobius"/>
    </source>
</evidence>
<dbReference type="Gene3D" id="3.40.720.10">
    <property type="entry name" value="Alkaline Phosphatase, subunit A"/>
    <property type="match status" value="1"/>
</dbReference>
<keyword evidence="2" id="KW-0732">Signal</keyword>
<evidence type="ECO:0000313" key="3">
    <source>
        <dbReference type="Proteomes" id="UP001318040"/>
    </source>
</evidence>
<keyword evidence="1" id="KW-0812">Transmembrane</keyword>
<keyword evidence="1" id="KW-0472">Membrane</keyword>
<reference evidence="4" key="1">
    <citation type="submission" date="2025-08" db="UniProtKB">
        <authorList>
            <consortium name="RefSeq"/>
        </authorList>
    </citation>
    <scope>IDENTIFICATION</scope>
    <source>
        <tissue evidence="4">Sperm</tissue>
    </source>
</reference>
<dbReference type="AlphaFoldDB" id="A0AAJ7XJA4"/>
<sequence length="486" mass="54349">MTTALAGERGSGRRLLALALCVACVGSSALPSHRGQRQKLLLVSFDGFRWDYDEDVDTPNLDHLRTVGVAARYMVPPFVTITSPSHFTLVTGRHPESHGVIHNMLFNPETGEKANFQKTTLRSEWWNQTLPIWITAQNQGLKTGSLHFPGGAVNYSGQTPFKSVAEETDHQYNNVTEWRINIGVVMDWFVNDGLEFVALYYGEPDLTGHLSGPETEERRAMVRQVDETIGFLVDAIEKRGLKDTLNVIITSDHGMITTRKAPDIDEIVLSKFIDFKEDLKFDLVDYGPSGMLLPKEGKEEEVYQALKGAHPHLHVYKKEEFPERFHYRNHERILPILVYGDPGYVVNGRMIFQFNKGDHGYDNEVPGMRTIFRAFGPRFRRGYAAEPFASVHVYALMCELLGVQPEPHNGSLAFTRDMLADSVGDGGGGSEDSGSTTPGLKEGLIALLVIIVILFVTLVAMVAYSAWKRATKAPKHKTTMAHNTWM</sequence>
<dbReference type="KEGG" id="pmrn:116957355"/>
<dbReference type="PANTHER" id="PTHR10151">
    <property type="entry name" value="ECTONUCLEOTIDE PYROPHOSPHATASE/PHOSPHODIESTERASE"/>
    <property type="match status" value="1"/>
</dbReference>
<feature type="chain" id="PRO_5042503162" evidence="2">
    <location>
        <begin position="30"/>
        <end position="486"/>
    </location>
</feature>
<feature type="transmembrane region" description="Helical" evidence="1">
    <location>
        <begin position="444"/>
        <end position="467"/>
    </location>
</feature>
<protein>
    <submittedName>
        <fullName evidence="4">Ectonucleotide pyrophosphatase/phosphodiesterase family member 7-like</fullName>
    </submittedName>
</protein>
<dbReference type="InterPro" id="IPR002591">
    <property type="entry name" value="Phosphodiest/P_Trfase"/>
</dbReference>
<evidence type="ECO:0000256" key="2">
    <source>
        <dbReference type="SAM" id="SignalP"/>
    </source>
</evidence>
<gene>
    <name evidence="4" type="primary">LOC116957355</name>
</gene>
<keyword evidence="1" id="KW-1133">Transmembrane helix</keyword>
<dbReference type="CDD" id="cd16018">
    <property type="entry name" value="Enpp"/>
    <property type="match status" value="1"/>
</dbReference>
<dbReference type="RefSeq" id="XP_032835358.1">
    <property type="nucleotide sequence ID" value="XM_032979467.1"/>
</dbReference>
<dbReference type="PANTHER" id="PTHR10151:SF65">
    <property type="entry name" value="ECTONUCLEOTIDE PYROPHOSPHATASE_PHOSPHODIESTERASE FAMILY MEMBER 7-LIKE PRECURSOR"/>
    <property type="match status" value="1"/>
</dbReference>
<dbReference type="Pfam" id="PF01663">
    <property type="entry name" value="Phosphodiest"/>
    <property type="match status" value="1"/>
</dbReference>
<dbReference type="Gene3D" id="3.30.1360.180">
    <property type="match status" value="1"/>
</dbReference>
<dbReference type="InterPro" id="IPR017850">
    <property type="entry name" value="Alkaline_phosphatase_core_sf"/>
</dbReference>
<accession>A0AAJ7XJA4</accession>
<name>A0AAJ7XJA4_PETMA</name>
<feature type="signal peptide" evidence="2">
    <location>
        <begin position="1"/>
        <end position="29"/>
    </location>
</feature>
<organism evidence="3 4">
    <name type="scientific">Petromyzon marinus</name>
    <name type="common">Sea lamprey</name>
    <dbReference type="NCBI Taxonomy" id="7757"/>
    <lineage>
        <taxon>Eukaryota</taxon>
        <taxon>Metazoa</taxon>
        <taxon>Chordata</taxon>
        <taxon>Craniata</taxon>
        <taxon>Vertebrata</taxon>
        <taxon>Cyclostomata</taxon>
        <taxon>Hyperoartia</taxon>
        <taxon>Petromyzontiformes</taxon>
        <taxon>Petromyzontidae</taxon>
        <taxon>Petromyzon</taxon>
    </lineage>
</organism>